<dbReference type="EMBL" id="AUYC01000066">
    <property type="protein sequence ID" value="KZN58915.1"/>
    <property type="molecule type" value="Genomic_DNA"/>
</dbReference>
<reference evidence="1 2" key="1">
    <citation type="submission" date="2013-07" db="EMBL/GenBank/DDBJ databases">
        <title>Comparative Genomic and Metabolomic Analysis of Twelve Strains of Pseudoalteromonas luteoviolacea.</title>
        <authorList>
            <person name="Vynne N.G."/>
            <person name="Mansson M."/>
            <person name="Gram L."/>
        </authorList>
    </citation>
    <scope>NUCLEOTIDE SEQUENCE [LARGE SCALE GENOMIC DNA]</scope>
    <source>
        <strain evidence="1 2">CPMOR-1</strain>
    </source>
</reference>
<evidence type="ECO:0000313" key="1">
    <source>
        <dbReference type="EMBL" id="KZN58915.1"/>
    </source>
</evidence>
<proteinExistence type="predicted"/>
<comment type="caution">
    <text evidence="1">The sequence shown here is derived from an EMBL/GenBank/DDBJ whole genome shotgun (WGS) entry which is preliminary data.</text>
</comment>
<dbReference type="Proteomes" id="UP000076486">
    <property type="component" value="Unassembled WGS sequence"/>
</dbReference>
<gene>
    <name evidence="1" type="ORF">N473_26220</name>
</gene>
<protein>
    <submittedName>
        <fullName evidence="1">Uncharacterized protein</fullName>
    </submittedName>
</protein>
<dbReference type="AlphaFoldDB" id="A0A167I5C8"/>
<name>A0A167I5C8_9GAMM</name>
<accession>A0A167I5C8</accession>
<sequence length="87" mass="9653">MGNDMQINESLAGFSSCDRCASYDCECEESTYTICAEVTRVVHINVEASSKEKAVELAKIEIANDGFCEEKELVAEPKINWVEGQQN</sequence>
<evidence type="ECO:0000313" key="2">
    <source>
        <dbReference type="Proteomes" id="UP000076486"/>
    </source>
</evidence>
<organism evidence="1 2">
    <name type="scientific">Pseudoalteromonas luteoviolacea CPMOR-1</name>
    <dbReference type="NCBI Taxonomy" id="1365248"/>
    <lineage>
        <taxon>Bacteria</taxon>
        <taxon>Pseudomonadati</taxon>
        <taxon>Pseudomonadota</taxon>
        <taxon>Gammaproteobacteria</taxon>
        <taxon>Alteromonadales</taxon>
        <taxon>Pseudoalteromonadaceae</taxon>
        <taxon>Pseudoalteromonas</taxon>
    </lineage>
</organism>
<dbReference type="PATRIC" id="fig|1365248.3.peg.4719"/>